<organism evidence="2 3">
    <name type="scientific">Salinibacillus aidingensis</name>
    <dbReference type="NCBI Taxonomy" id="237684"/>
    <lineage>
        <taxon>Bacteria</taxon>
        <taxon>Bacillati</taxon>
        <taxon>Bacillota</taxon>
        <taxon>Bacilli</taxon>
        <taxon>Bacillales</taxon>
        <taxon>Bacillaceae</taxon>
        <taxon>Salinibacillus</taxon>
    </lineage>
</organism>
<dbReference type="InterPro" id="IPR051450">
    <property type="entry name" value="Gfo/Idh/MocA_Oxidoreductases"/>
</dbReference>
<accession>A0ABN1B4H3</accession>
<dbReference type="SUPFAM" id="SSF55347">
    <property type="entry name" value="Glyceraldehyde-3-phosphate dehydrogenase-like, C-terminal domain"/>
    <property type="match status" value="1"/>
</dbReference>
<dbReference type="SUPFAM" id="SSF51735">
    <property type="entry name" value="NAD(P)-binding Rossmann-fold domains"/>
    <property type="match status" value="1"/>
</dbReference>
<dbReference type="PANTHER" id="PTHR43377:SF1">
    <property type="entry name" value="BILIVERDIN REDUCTASE A"/>
    <property type="match status" value="1"/>
</dbReference>
<sequence>MRVGVIGTGNMGENHVKTYLSMKEYCEFIGIYDNDEEKGRSIAEKYKVKQFQSLKRLLESVDAVSIAVPTEFHYDIGLLCTEHKVHMLMEKPITDTGEKAEDLIQKASQAGVKLQVGHIELFNPLINMLSKELENEKIIGFDFHRMNPYDNKMKNIDVVEDLMIHDLYILRKLLKDNVTDFYTLGTIIENTPKHATVIAKSSKGVISQFTASFKSKRKIRTIKVLTEGALVEADILAGRMKVSSDTNTKTITVDNDIQPLQLQLIDFIDCIESQRTPSVSGDDGINALQMSKEISNAIYHH</sequence>
<dbReference type="RefSeq" id="WP_343839284.1">
    <property type="nucleotide sequence ID" value="NZ_BAAADO010000003.1"/>
</dbReference>
<dbReference type="InterPro" id="IPR036291">
    <property type="entry name" value="NAD(P)-bd_dom_sf"/>
</dbReference>
<name>A0ABN1B4H3_9BACI</name>
<proteinExistence type="predicted"/>
<comment type="caution">
    <text evidence="2">The sequence shown here is derived from an EMBL/GenBank/DDBJ whole genome shotgun (WGS) entry which is preliminary data.</text>
</comment>
<dbReference type="Proteomes" id="UP001500880">
    <property type="component" value="Unassembled WGS sequence"/>
</dbReference>
<dbReference type="Gene3D" id="3.30.360.10">
    <property type="entry name" value="Dihydrodipicolinate Reductase, domain 2"/>
    <property type="match status" value="1"/>
</dbReference>
<reference evidence="2 3" key="1">
    <citation type="journal article" date="2019" name="Int. J. Syst. Evol. Microbiol.">
        <title>The Global Catalogue of Microorganisms (GCM) 10K type strain sequencing project: providing services to taxonomists for standard genome sequencing and annotation.</title>
        <authorList>
            <consortium name="The Broad Institute Genomics Platform"/>
            <consortium name="The Broad Institute Genome Sequencing Center for Infectious Disease"/>
            <person name="Wu L."/>
            <person name="Ma J."/>
        </authorList>
    </citation>
    <scope>NUCLEOTIDE SEQUENCE [LARGE SCALE GENOMIC DNA]</scope>
    <source>
        <strain evidence="2 3">JCM 12389</strain>
    </source>
</reference>
<evidence type="ECO:0000313" key="2">
    <source>
        <dbReference type="EMBL" id="GAA0489767.1"/>
    </source>
</evidence>
<gene>
    <name evidence="2" type="ORF">GCM10008986_14570</name>
</gene>
<dbReference type="PANTHER" id="PTHR43377">
    <property type="entry name" value="BILIVERDIN REDUCTASE A"/>
    <property type="match status" value="1"/>
</dbReference>
<keyword evidence="3" id="KW-1185">Reference proteome</keyword>
<feature type="domain" description="Gfo/Idh/MocA-like oxidoreductase N-terminal" evidence="1">
    <location>
        <begin position="1"/>
        <end position="118"/>
    </location>
</feature>
<protein>
    <submittedName>
        <fullName evidence="2">Gfo/Idh/MocA family oxidoreductase</fullName>
    </submittedName>
</protein>
<dbReference type="Gene3D" id="3.40.50.720">
    <property type="entry name" value="NAD(P)-binding Rossmann-like Domain"/>
    <property type="match status" value="1"/>
</dbReference>
<dbReference type="InterPro" id="IPR000683">
    <property type="entry name" value="Gfo/Idh/MocA-like_OxRdtase_N"/>
</dbReference>
<dbReference type="Pfam" id="PF01408">
    <property type="entry name" value="GFO_IDH_MocA"/>
    <property type="match status" value="1"/>
</dbReference>
<evidence type="ECO:0000313" key="3">
    <source>
        <dbReference type="Proteomes" id="UP001500880"/>
    </source>
</evidence>
<evidence type="ECO:0000259" key="1">
    <source>
        <dbReference type="Pfam" id="PF01408"/>
    </source>
</evidence>
<dbReference type="EMBL" id="BAAADO010000003">
    <property type="protein sequence ID" value="GAA0489767.1"/>
    <property type="molecule type" value="Genomic_DNA"/>
</dbReference>